<dbReference type="SUPFAM" id="SSF51735">
    <property type="entry name" value="NAD(P)-binding Rossmann-fold domains"/>
    <property type="match status" value="1"/>
</dbReference>
<dbReference type="InterPro" id="IPR036291">
    <property type="entry name" value="NAD(P)-bd_dom_sf"/>
</dbReference>
<dbReference type="FunFam" id="3.40.50.720:FF:000084">
    <property type="entry name" value="Short-chain dehydrogenase reductase"/>
    <property type="match status" value="1"/>
</dbReference>
<proteinExistence type="inferred from homology"/>
<dbReference type="Pfam" id="PF13561">
    <property type="entry name" value="adh_short_C2"/>
    <property type="match status" value="1"/>
</dbReference>
<evidence type="ECO:0000256" key="2">
    <source>
        <dbReference type="ARBA" id="ARBA00022857"/>
    </source>
</evidence>
<dbReference type="GO" id="GO:0006633">
    <property type="term" value="P:fatty acid biosynthetic process"/>
    <property type="evidence" value="ECO:0007669"/>
    <property type="project" value="TreeGrafter"/>
</dbReference>
<evidence type="ECO:0000313" key="3">
    <source>
        <dbReference type="EMBL" id="KAG5166116.1"/>
    </source>
</evidence>
<dbReference type="InterPro" id="IPR020904">
    <property type="entry name" value="Sc_DH/Rdtase_CS"/>
</dbReference>
<dbReference type="PRINTS" id="PR00080">
    <property type="entry name" value="SDRFAMILY"/>
</dbReference>
<dbReference type="AlphaFoldDB" id="A0A8H8CHX8"/>
<dbReference type="EMBL" id="JAFIQS010000008">
    <property type="protein sequence ID" value="KAG5166116.1"/>
    <property type="molecule type" value="Genomic_DNA"/>
</dbReference>
<reference evidence="3" key="1">
    <citation type="submission" date="2021-02" db="EMBL/GenBank/DDBJ databases">
        <title>Psilocybe cubensis genome.</title>
        <authorList>
            <person name="Mckernan K.J."/>
            <person name="Crawford S."/>
            <person name="Trippe A."/>
            <person name="Kane L.T."/>
            <person name="Mclaughlin S."/>
        </authorList>
    </citation>
    <scope>NUCLEOTIDE SEQUENCE [LARGE SCALE GENOMIC DNA]</scope>
    <source>
        <strain evidence="3">MGC-MH-2018</strain>
    </source>
</reference>
<dbReference type="InterPro" id="IPR002347">
    <property type="entry name" value="SDR_fam"/>
</dbReference>
<name>A0A8H8CHX8_PSICU</name>
<comment type="caution">
    <text evidence="3">The sequence shown here is derived from an EMBL/GenBank/DDBJ whole genome shotgun (WGS) entry which is preliminary data.</text>
</comment>
<organism evidence="3">
    <name type="scientific">Psilocybe cubensis</name>
    <name type="common">Psychedelic mushroom</name>
    <name type="synonym">Stropharia cubensis</name>
    <dbReference type="NCBI Taxonomy" id="181762"/>
    <lineage>
        <taxon>Eukaryota</taxon>
        <taxon>Fungi</taxon>
        <taxon>Dikarya</taxon>
        <taxon>Basidiomycota</taxon>
        <taxon>Agaricomycotina</taxon>
        <taxon>Agaricomycetes</taxon>
        <taxon>Agaricomycetidae</taxon>
        <taxon>Agaricales</taxon>
        <taxon>Agaricineae</taxon>
        <taxon>Strophariaceae</taxon>
        <taxon>Psilocybe</taxon>
    </lineage>
</organism>
<dbReference type="PANTHER" id="PTHR42760:SF121">
    <property type="entry name" value="3-OXOACYL-(ACYL-CARRIER-PROTEIN) REDUCTASE"/>
    <property type="match status" value="1"/>
</dbReference>
<comment type="similarity">
    <text evidence="1">Belongs to the short-chain dehydrogenases/reductases (SDR) family.</text>
</comment>
<dbReference type="PRINTS" id="PR00081">
    <property type="entry name" value="GDHRDH"/>
</dbReference>
<dbReference type="OrthoDB" id="498125at2759"/>
<gene>
    <name evidence="3" type="ORF">JR316_008190</name>
</gene>
<protein>
    <submittedName>
        <fullName evidence="3">Uncharacterized protein</fullName>
    </submittedName>
</protein>
<accession>A0A8H8CHX8</accession>
<keyword evidence="2" id="KW-0521">NADP</keyword>
<dbReference type="GO" id="GO:0016616">
    <property type="term" value="F:oxidoreductase activity, acting on the CH-OH group of donors, NAD or NADP as acceptor"/>
    <property type="evidence" value="ECO:0007669"/>
    <property type="project" value="TreeGrafter"/>
</dbReference>
<dbReference type="GO" id="GO:0048038">
    <property type="term" value="F:quinone binding"/>
    <property type="evidence" value="ECO:0007669"/>
    <property type="project" value="TreeGrafter"/>
</dbReference>
<dbReference type="PANTHER" id="PTHR42760">
    <property type="entry name" value="SHORT-CHAIN DEHYDROGENASES/REDUCTASES FAMILY MEMBER"/>
    <property type="match status" value="1"/>
</dbReference>
<dbReference type="PROSITE" id="PS00061">
    <property type="entry name" value="ADH_SHORT"/>
    <property type="match status" value="1"/>
</dbReference>
<evidence type="ECO:0000256" key="1">
    <source>
        <dbReference type="ARBA" id="ARBA00006484"/>
    </source>
</evidence>
<sequence>MAHNKVAVVTGAAKGIGRGISLRLARDGYDLSVNDLESNLASLGELCTFVKEKFGTKAVAITGDISKEDDVKRLVQGTVELFGSMDVMIANAGICQVKSILETTTKDWDEVLAVNSRGTFLCYKYAAEQFIKQGHGGRIIGASSIAGKRGLPHSCAYSASKFAISSLTQIAAREWGKHGIIVNAYAPGPIETDMSEFKEKFGISIDFTVSTTVLGYNGTPDDIAGLVSYLVSDNGRFITGQVITIDGGVIFQ</sequence>
<dbReference type="Gene3D" id="3.40.50.720">
    <property type="entry name" value="NAD(P)-binding Rossmann-like Domain"/>
    <property type="match status" value="1"/>
</dbReference>